<sequence>MDTSTIFQARLPRRPYCANDLTCGLVVRPIATALQFRHLQPNAPLEVAWLIFDLDYRGAAYAWEKANLPPPTLTVINPANAHAHLFYGLVTPVAMSDAARDAPIRYAAAVQQAFLAKLGADPGYAGLIAKNPFHEAWRTLWVQRLYELGELAEYVELLKRRAPREMLGLGRNCMLFDELRAWSYQWVREYKRNAARPEHWQRAVLGQAEKLNVFTPPLLFSEVKAVSRSVARWTWRQFSDEKFSAIQSVRGKRGGRPATRTAEGEPWAAQGISRATYYRRMKSGLLVPDTIA</sequence>
<comment type="caution">
    <text evidence="1">The sequence shown here is derived from an EMBL/GenBank/DDBJ whole genome shotgun (WGS) entry which is preliminary data.</text>
</comment>
<organism evidence="1 2">
    <name type="scientific">Massilia haematophila</name>
    <dbReference type="NCBI Taxonomy" id="457923"/>
    <lineage>
        <taxon>Bacteria</taxon>
        <taxon>Pseudomonadati</taxon>
        <taxon>Pseudomonadota</taxon>
        <taxon>Betaproteobacteria</taxon>
        <taxon>Burkholderiales</taxon>
        <taxon>Oxalobacteraceae</taxon>
        <taxon>Telluria group</taxon>
        <taxon>Massilia</taxon>
    </lineage>
</organism>
<keyword evidence="2" id="KW-1185">Reference proteome</keyword>
<gene>
    <name evidence="1" type="ORF">ACFOPH_23855</name>
</gene>
<dbReference type="InterPro" id="IPR004322">
    <property type="entry name" value="Plasmid_replicase_bac"/>
</dbReference>
<name>A0ABV7PTG8_9BURK</name>
<dbReference type="Proteomes" id="UP001595665">
    <property type="component" value="Unassembled WGS sequence"/>
</dbReference>
<dbReference type="EMBL" id="JBHRVV010000001">
    <property type="protein sequence ID" value="MFC3461249.1"/>
    <property type="molecule type" value="Genomic_DNA"/>
</dbReference>
<reference evidence="2" key="1">
    <citation type="journal article" date="2019" name="Int. J. Syst. Evol. Microbiol.">
        <title>The Global Catalogue of Microorganisms (GCM) 10K type strain sequencing project: providing services to taxonomists for standard genome sequencing and annotation.</title>
        <authorList>
            <consortium name="The Broad Institute Genomics Platform"/>
            <consortium name="The Broad Institute Genome Sequencing Center for Infectious Disease"/>
            <person name="Wu L."/>
            <person name="Ma J."/>
        </authorList>
    </citation>
    <scope>NUCLEOTIDE SEQUENCE [LARGE SCALE GENOMIC DNA]</scope>
    <source>
        <strain evidence="2">CCM 7480</strain>
    </source>
</reference>
<dbReference type="RefSeq" id="WP_312551027.1">
    <property type="nucleotide sequence ID" value="NZ_JBHRVV010000001.1"/>
</dbReference>
<dbReference type="Gene3D" id="1.10.340.50">
    <property type="match status" value="1"/>
</dbReference>
<dbReference type="Pfam" id="PF03090">
    <property type="entry name" value="Replicase"/>
    <property type="match status" value="1"/>
</dbReference>
<dbReference type="Gene3D" id="1.10.1220.10">
    <property type="entry name" value="Met repressor-like"/>
    <property type="match status" value="1"/>
</dbReference>
<accession>A0ABV7PTG8</accession>
<dbReference type="InterPro" id="IPR013321">
    <property type="entry name" value="Arc_rbn_hlx_hlx"/>
</dbReference>
<evidence type="ECO:0000313" key="1">
    <source>
        <dbReference type="EMBL" id="MFC3461249.1"/>
    </source>
</evidence>
<evidence type="ECO:0000313" key="2">
    <source>
        <dbReference type="Proteomes" id="UP001595665"/>
    </source>
</evidence>
<proteinExistence type="predicted"/>
<protein>
    <submittedName>
        <fullName evidence="1">Replication initiation protein</fullName>
    </submittedName>
</protein>